<evidence type="ECO:0000313" key="2">
    <source>
        <dbReference type="Proteomes" id="UP000824250"/>
    </source>
</evidence>
<dbReference type="EMBL" id="DVGC01000064">
    <property type="protein sequence ID" value="HIR06530.1"/>
    <property type="molecule type" value="Genomic_DNA"/>
</dbReference>
<evidence type="ECO:0000313" key="1">
    <source>
        <dbReference type="EMBL" id="HIR06530.1"/>
    </source>
</evidence>
<proteinExistence type="predicted"/>
<reference evidence="1" key="2">
    <citation type="journal article" date="2021" name="PeerJ">
        <title>Extensive microbial diversity within the chicken gut microbiome revealed by metagenomics and culture.</title>
        <authorList>
            <person name="Gilroy R."/>
            <person name="Ravi A."/>
            <person name="Getino M."/>
            <person name="Pursley I."/>
            <person name="Horton D.L."/>
            <person name="Alikhan N.F."/>
            <person name="Baker D."/>
            <person name="Gharbi K."/>
            <person name="Hall N."/>
            <person name="Watson M."/>
            <person name="Adriaenssens E.M."/>
            <person name="Foster-Nyarko E."/>
            <person name="Jarju S."/>
            <person name="Secka A."/>
            <person name="Antonio M."/>
            <person name="Oren A."/>
            <person name="Chaudhuri R.R."/>
            <person name="La Ragione R."/>
            <person name="Hildebrand F."/>
            <person name="Pallen M.J."/>
        </authorList>
    </citation>
    <scope>NUCLEOTIDE SEQUENCE</scope>
    <source>
        <strain evidence="1">CHK180-2868</strain>
    </source>
</reference>
<accession>A0A9D1A6S5</accession>
<protein>
    <submittedName>
        <fullName evidence="1">DUF1848 domain-containing protein</fullName>
    </submittedName>
</protein>
<dbReference type="Proteomes" id="UP000824250">
    <property type="component" value="Unassembled WGS sequence"/>
</dbReference>
<comment type="caution">
    <text evidence="1">The sequence shown here is derived from an EMBL/GenBank/DDBJ whole genome shotgun (WGS) entry which is preliminary data.</text>
</comment>
<reference evidence="1" key="1">
    <citation type="submission" date="2020-10" db="EMBL/GenBank/DDBJ databases">
        <authorList>
            <person name="Gilroy R."/>
        </authorList>
    </citation>
    <scope>NUCLEOTIDE SEQUENCE</scope>
    <source>
        <strain evidence="1">CHK180-2868</strain>
    </source>
</reference>
<dbReference type="AlphaFoldDB" id="A0A9D1A6S5"/>
<name>A0A9D1A6S5_9FIRM</name>
<dbReference type="Pfam" id="PF08902">
    <property type="entry name" value="DUF1848"/>
    <property type="match status" value="1"/>
</dbReference>
<organism evidence="1 2">
    <name type="scientific">Candidatus Copromonas faecavium</name>
    <name type="common">nom. illeg.</name>
    <dbReference type="NCBI Taxonomy" id="2840740"/>
    <lineage>
        <taxon>Bacteria</taxon>
        <taxon>Bacillati</taxon>
        <taxon>Bacillota</taxon>
        <taxon>Clostridia</taxon>
        <taxon>Lachnospirales</taxon>
        <taxon>Lachnospiraceae</taxon>
        <taxon>Candidatus Copromonas (nom. illeg.)</taxon>
    </lineage>
</organism>
<sequence length="311" mass="35413">MILSVSRRTDVPACFSDWFFRRIQDGQACVRNPVNPHQVSRISLSPEVVDCIVFWSKNPRPMLNRLKELESYPYYFQFTLNTYGKDMEPFLPSLKERIQTFHRLAASIGKERVLWRYDPICITKTYSVSWHIRAFSALARELSSSTETCTISFLDMYPGIAKTMERSGIRTPDERERRILARELAVTARSFGLSICACAEDMDLSAFGIEPARCIDDRLISRLFGTIKVKKDRNQRPACGCVSSIDLGAYHTCPNGCLYCYACRSKSRREGLTPACDPSSPLLCSCITEADRITDRAMKRLRFAQDAPPDP</sequence>
<gene>
    <name evidence="1" type="ORF">IAB28_11300</name>
</gene>
<dbReference type="InterPro" id="IPR014998">
    <property type="entry name" value="DUF1848"/>
</dbReference>